<comment type="caution">
    <text evidence="7">The sequence shown here is derived from an EMBL/GenBank/DDBJ whole genome shotgun (WGS) entry which is preliminary data.</text>
</comment>
<evidence type="ECO:0008006" key="9">
    <source>
        <dbReference type="Google" id="ProtNLM"/>
    </source>
</evidence>
<comment type="similarity">
    <text evidence="1">Belongs to the peptidase S10 family.</text>
</comment>
<keyword evidence="6" id="KW-0732">Signal</keyword>
<keyword evidence="8" id="KW-1185">Reference proteome</keyword>
<keyword evidence="5" id="KW-0325">Glycoprotein</keyword>
<evidence type="ECO:0000256" key="6">
    <source>
        <dbReference type="SAM" id="SignalP"/>
    </source>
</evidence>
<feature type="chain" id="PRO_5015784620" description="Carboxypeptidase" evidence="6">
    <location>
        <begin position="22"/>
        <end position="975"/>
    </location>
</feature>
<keyword evidence="3" id="KW-0645">Protease</keyword>
<keyword evidence="4" id="KW-0378">Hydrolase</keyword>
<dbReference type="PROSITE" id="PS00560">
    <property type="entry name" value="CARBOXYPEPT_SER_HIS"/>
    <property type="match status" value="1"/>
</dbReference>
<reference evidence="8" key="2">
    <citation type="journal article" date="2018" name="BMC Genomics">
        <title>Genomic insights into host adaptation between the wheat stripe rust pathogen (Puccinia striiformis f. sp. tritici) and the barley stripe rust pathogen (Puccinia striiformis f. sp. hordei).</title>
        <authorList>
            <person name="Xia C."/>
            <person name="Wang M."/>
            <person name="Yin C."/>
            <person name="Cornejo O.E."/>
            <person name="Hulbert S.H."/>
            <person name="Chen X."/>
        </authorList>
    </citation>
    <scope>NUCLEOTIDE SEQUENCE [LARGE SCALE GENOMIC DNA]</scope>
    <source>
        <strain evidence="8">93TX-2</strain>
    </source>
</reference>
<name>A0A2S4VXE8_9BASI</name>
<proteinExistence type="inferred from homology"/>
<dbReference type="PANTHER" id="PTHR11802">
    <property type="entry name" value="SERINE PROTEASE FAMILY S10 SERINE CARBOXYPEPTIDASE"/>
    <property type="match status" value="1"/>
</dbReference>
<dbReference type="InterPro" id="IPR033124">
    <property type="entry name" value="Ser_caboxypep_his_AS"/>
</dbReference>
<dbReference type="OrthoDB" id="443318at2759"/>
<dbReference type="PANTHER" id="PTHR11802:SF64">
    <property type="entry name" value="CARBOXYPEPTIDASE"/>
    <property type="match status" value="1"/>
</dbReference>
<dbReference type="GO" id="GO:0000324">
    <property type="term" value="C:fungal-type vacuole"/>
    <property type="evidence" value="ECO:0007669"/>
    <property type="project" value="TreeGrafter"/>
</dbReference>
<dbReference type="Gene3D" id="1.10.287.410">
    <property type="match status" value="1"/>
</dbReference>
<dbReference type="VEuPathDB" id="FungiDB:PSTT_07941"/>
<dbReference type="VEuPathDB" id="FungiDB:PSHT_07491"/>
<organism evidence="7 8">
    <name type="scientific">Puccinia striiformis</name>
    <dbReference type="NCBI Taxonomy" id="27350"/>
    <lineage>
        <taxon>Eukaryota</taxon>
        <taxon>Fungi</taxon>
        <taxon>Dikarya</taxon>
        <taxon>Basidiomycota</taxon>
        <taxon>Pucciniomycotina</taxon>
        <taxon>Pucciniomycetes</taxon>
        <taxon>Pucciniales</taxon>
        <taxon>Pucciniaceae</taxon>
        <taxon>Puccinia</taxon>
    </lineage>
</organism>
<dbReference type="InterPro" id="IPR029058">
    <property type="entry name" value="AB_hydrolase_fold"/>
</dbReference>
<dbReference type="AlphaFoldDB" id="A0A2S4VXE8"/>
<dbReference type="EMBL" id="PKSM01000092">
    <property type="protein sequence ID" value="POW14212.1"/>
    <property type="molecule type" value="Genomic_DNA"/>
</dbReference>
<reference evidence="7 8" key="1">
    <citation type="submission" date="2017-12" db="EMBL/GenBank/DDBJ databases">
        <title>Gene loss provides genomic basis for host adaptation in cereal stripe rust fungi.</title>
        <authorList>
            <person name="Xia C."/>
        </authorList>
    </citation>
    <scope>NUCLEOTIDE SEQUENCE [LARGE SCALE GENOMIC DNA]</scope>
    <source>
        <strain evidence="7 8">93TX-2</strain>
    </source>
</reference>
<protein>
    <recommendedName>
        <fullName evidence="9">Carboxypeptidase</fullName>
    </recommendedName>
</protein>
<dbReference type="Gene3D" id="3.40.50.1820">
    <property type="entry name" value="alpha/beta hydrolase"/>
    <property type="match status" value="2"/>
</dbReference>
<dbReference type="Proteomes" id="UP000238274">
    <property type="component" value="Unassembled WGS sequence"/>
</dbReference>
<evidence type="ECO:0000313" key="7">
    <source>
        <dbReference type="EMBL" id="POW14212.1"/>
    </source>
</evidence>
<accession>A0A2S4VXE8</accession>
<evidence type="ECO:0000256" key="3">
    <source>
        <dbReference type="ARBA" id="ARBA00022670"/>
    </source>
</evidence>
<evidence type="ECO:0000256" key="2">
    <source>
        <dbReference type="ARBA" id="ARBA00022645"/>
    </source>
</evidence>
<dbReference type="InterPro" id="IPR001563">
    <property type="entry name" value="Peptidase_S10"/>
</dbReference>
<gene>
    <name evidence="7" type="ORF">PSHT_07491</name>
</gene>
<dbReference type="GO" id="GO:0006508">
    <property type="term" value="P:proteolysis"/>
    <property type="evidence" value="ECO:0007669"/>
    <property type="project" value="UniProtKB-KW"/>
</dbReference>
<dbReference type="PRINTS" id="PR00724">
    <property type="entry name" value="CRBOXYPTASEC"/>
</dbReference>
<dbReference type="VEuPathDB" id="FungiDB:PSTT_07940"/>
<keyword evidence="2" id="KW-0121">Carboxypeptidase</keyword>
<evidence type="ECO:0000313" key="8">
    <source>
        <dbReference type="Proteomes" id="UP000238274"/>
    </source>
</evidence>
<reference evidence="8" key="3">
    <citation type="journal article" date="2018" name="Mol. Plant Microbe Interact.">
        <title>Genome sequence resources for the wheat stripe rust pathogen (Puccinia striiformis f. sp. tritici) and the barley stripe rust pathogen (Puccinia striiformis f. sp. hordei).</title>
        <authorList>
            <person name="Xia C."/>
            <person name="Wang M."/>
            <person name="Yin C."/>
            <person name="Cornejo O.E."/>
            <person name="Hulbert S.H."/>
            <person name="Chen X."/>
        </authorList>
    </citation>
    <scope>NUCLEOTIDE SEQUENCE [LARGE SCALE GENOMIC DNA]</scope>
    <source>
        <strain evidence="8">93TX-2</strain>
    </source>
</reference>
<sequence length="975" mass="109608">MHLYLLAFWATLLHLSAFCVAAKCAARSPTKHYHGKIHGQGAYRLIADSNICETTPGVHTYSGYINISQNHSMFFWFFEARNNPKTAPFTLWLNGGPGCSSLIGAFQENGPCRVNAQGNSTTLNPYSWNKYAHVLYLDQPIPAGFSYGIHDVNSTSQAAPRVWEFFQILFSIPHFVQYQSRELSFWTESYGGQYGPKFTEYFEHQNSLIQSKKLEGHLVHPTSLGITTGWFDPLYHYPSYYDYAQVQYNHVKDLVDQDVLDEIKAALDDPRGCVAQIKQCEKTGDNSICRSADDFCTRWVSTPAMGDRNPYFFENPKADPFPSEAYVKYLSMPEVTSAIGAESKFTECPDAPNNDFTTTGDAARSSTPALAKLLNKGLRTVIWAGDRDFICNTLGGYRSISAMDWQYADEFRKAPWSILRFKGQAAGRYKKAGPLTYITVFGAGHEIPAYKDRSSRPVVSSGLQTLTSRKWHARRECIPGEELGEWAGIRRHLLTIRWEKSRRNTSETPLNHLLTKDAGIDVVVKCTFSGYIDIGNNQSMFFWFFEARNNPKHAPLALWLNGGPGCSSLFGALQENGPCRINDDSTASTLNPYSWNTYAVSLETACVPFDILSWLNIAMILTPIIFILPNSCDQSMLYIDQPISVGFSYGKRDAFSTDQAAARVWQFLQTFLSIPSFSHYLNDNGITFWSESYGGHYGPKFTEFFRAQNALIKAQKLQGHSIPITSLGINNGWFDPLVQFQSYYDYSQKKYNHVEDIANAATLAVVKTALTHKTGCLAQLKNCANKGNIEACQDAYNFCAQYVSIPLLGDRSTYYFPHNKNDTFPSLSLLKYLDRSDVRRAIGAETNYWACRDDIGEDFWTTADTVRPTISSLGKLLDSGLRTVIWAGDKDFICNSLGVYRSLLAMKWKYSKQFAKAPFKNLTVQGKVGGVYKTIGPLTFINVYNAGHEVPAFQPALSLEIFKQTISRQDIHSTN</sequence>
<dbReference type="Pfam" id="PF00450">
    <property type="entry name" value="Peptidase_S10"/>
    <property type="match status" value="3"/>
</dbReference>
<feature type="signal peptide" evidence="6">
    <location>
        <begin position="1"/>
        <end position="21"/>
    </location>
</feature>
<evidence type="ECO:0000256" key="4">
    <source>
        <dbReference type="ARBA" id="ARBA00022801"/>
    </source>
</evidence>
<dbReference type="SUPFAM" id="SSF53474">
    <property type="entry name" value="alpha/beta-Hydrolases"/>
    <property type="match status" value="3"/>
</dbReference>
<evidence type="ECO:0000256" key="1">
    <source>
        <dbReference type="ARBA" id="ARBA00009431"/>
    </source>
</evidence>
<dbReference type="GO" id="GO:0004185">
    <property type="term" value="F:serine-type carboxypeptidase activity"/>
    <property type="evidence" value="ECO:0007669"/>
    <property type="project" value="InterPro"/>
</dbReference>
<evidence type="ECO:0000256" key="5">
    <source>
        <dbReference type="ARBA" id="ARBA00023180"/>
    </source>
</evidence>